<name>A0A380TCL4_9ZZZZ</name>
<organism evidence="2">
    <name type="scientific">metagenome</name>
    <dbReference type="NCBI Taxonomy" id="256318"/>
    <lineage>
        <taxon>unclassified sequences</taxon>
        <taxon>metagenomes</taxon>
    </lineage>
</organism>
<feature type="compositionally biased region" description="Polar residues" evidence="1">
    <location>
        <begin position="20"/>
        <end position="32"/>
    </location>
</feature>
<dbReference type="EMBL" id="UIDG01000121">
    <property type="protein sequence ID" value="SUS05726.1"/>
    <property type="molecule type" value="Genomic_DNA"/>
</dbReference>
<reference evidence="2" key="1">
    <citation type="submission" date="2018-07" db="EMBL/GenBank/DDBJ databases">
        <authorList>
            <person name="Quirk P.G."/>
            <person name="Krulwich T.A."/>
        </authorList>
    </citation>
    <scope>NUCLEOTIDE SEQUENCE</scope>
</reference>
<feature type="region of interest" description="Disordered" evidence="1">
    <location>
        <begin position="1"/>
        <end position="35"/>
    </location>
</feature>
<protein>
    <submittedName>
        <fullName evidence="2">Uncharacterized protein</fullName>
    </submittedName>
</protein>
<evidence type="ECO:0000256" key="1">
    <source>
        <dbReference type="SAM" id="MobiDB-lite"/>
    </source>
</evidence>
<evidence type="ECO:0000313" key="2">
    <source>
        <dbReference type="EMBL" id="SUS05726.1"/>
    </source>
</evidence>
<gene>
    <name evidence="2" type="ORF">DF3PB_2070003</name>
</gene>
<proteinExistence type="predicted"/>
<sequence>MDASWKASSSSCPRGRARSVMSSPTASASRQGSRAVRWRSCSFSPRRGCRSAPMHATRTTKLGFKIRKKGNEALSLGTVAEGERLVKGYRGGLGEGMISLEAPSITRPEQRSVGNVRPFARNGTQRPPGAVPGVALHERIRHHGEENGVDSLMILRIKQWAQSNTPHVVVPSAI</sequence>
<accession>A0A380TCL4</accession>
<feature type="compositionally biased region" description="Polar residues" evidence="1">
    <location>
        <begin position="1"/>
        <end position="12"/>
    </location>
</feature>
<dbReference type="AlphaFoldDB" id="A0A380TCL4"/>